<accession>A0AB73IJX5</accession>
<evidence type="ECO:0000313" key="3">
    <source>
        <dbReference type="Proteomes" id="UP001229486"/>
    </source>
</evidence>
<feature type="region of interest" description="Disordered" evidence="1">
    <location>
        <begin position="1"/>
        <end position="63"/>
    </location>
</feature>
<comment type="caution">
    <text evidence="2">The sequence shown here is derived from an EMBL/GenBank/DDBJ whole genome shotgun (WGS) entry which is preliminary data.</text>
</comment>
<dbReference type="AlphaFoldDB" id="A0AB73IJX5"/>
<dbReference type="Proteomes" id="UP001229486">
    <property type="component" value="Unassembled WGS sequence"/>
</dbReference>
<organism evidence="2 3">
    <name type="scientific">Paraburkholderia caledonica</name>
    <dbReference type="NCBI Taxonomy" id="134536"/>
    <lineage>
        <taxon>Bacteria</taxon>
        <taxon>Pseudomonadati</taxon>
        <taxon>Pseudomonadota</taxon>
        <taxon>Betaproteobacteria</taxon>
        <taxon>Burkholderiales</taxon>
        <taxon>Burkholderiaceae</taxon>
        <taxon>Paraburkholderia</taxon>
    </lineage>
</organism>
<gene>
    <name evidence="2" type="ORF">J2793_005793</name>
</gene>
<dbReference type="EMBL" id="JAURTK010000009">
    <property type="protein sequence ID" value="MDP9650325.1"/>
    <property type="molecule type" value="Genomic_DNA"/>
</dbReference>
<name>A0AB73IJX5_9BURK</name>
<feature type="compositionally biased region" description="Low complexity" evidence="1">
    <location>
        <begin position="24"/>
        <end position="52"/>
    </location>
</feature>
<protein>
    <submittedName>
        <fullName evidence="2">Uncharacterized protein</fullName>
    </submittedName>
</protein>
<reference evidence="2" key="1">
    <citation type="submission" date="2023-07" db="EMBL/GenBank/DDBJ databases">
        <title>Sorghum-associated microbial communities from plants grown in Nebraska, USA.</title>
        <authorList>
            <person name="Schachtman D."/>
        </authorList>
    </citation>
    <scope>NUCLEOTIDE SEQUENCE</scope>
    <source>
        <strain evidence="2">DS1061</strain>
    </source>
</reference>
<evidence type="ECO:0000256" key="1">
    <source>
        <dbReference type="SAM" id="MobiDB-lite"/>
    </source>
</evidence>
<sequence>MTVPGNLSSTHFPAVAPTKTTEKPTSAGNSASTGGAAQATASATQPQPLAPAGLVGHHVNTTA</sequence>
<dbReference type="RefSeq" id="WP_392395318.1">
    <property type="nucleotide sequence ID" value="NZ_JAURTK010000009.1"/>
</dbReference>
<proteinExistence type="predicted"/>
<feature type="compositionally biased region" description="Polar residues" evidence="1">
    <location>
        <begin position="1"/>
        <end position="11"/>
    </location>
</feature>
<evidence type="ECO:0000313" key="2">
    <source>
        <dbReference type="EMBL" id="MDP9650325.1"/>
    </source>
</evidence>